<dbReference type="Proteomes" id="UP001058687">
    <property type="component" value="Chromosome 2"/>
</dbReference>
<proteinExistence type="predicted"/>
<organism evidence="2 3">
    <name type="scientific">Vibrio campbellii</name>
    <dbReference type="NCBI Taxonomy" id="680"/>
    <lineage>
        <taxon>Bacteria</taxon>
        <taxon>Pseudomonadati</taxon>
        <taxon>Pseudomonadota</taxon>
        <taxon>Gammaproteobacteria</taxon>
        <taxon>Vibrionales</taxon>
        <taxon>Vibrionaceae</taxon>
        <taxon>Vibrio</taxon>
    </lineage>
</organism>
<name>A0AAE9N4R4_9VIBR</name>
<dbReference type="PROSITE" id="PS51257">
    <property type="entry name" value="PROKAR_LIPOPROTEIN"/>
    <property type="match status" value="1"/>
</dbReference>
<evidence type="ECO:0000256" key="1">
    <source>
        <dbReference type="SAM" id="SignalP"/>
    </source>
</evidence>
<evidence type="ECO:0000313" key="3">
    <source>
        <dbReference type="Proteomes" id="UP001058687"/>
    </source>
</evidence>
<accession>A0AAE9N4R4</accession>
<protein>
    <submittedName>
        <fullName evidence="2">Uncharacterized protein</fullName>
    </submittedName>
</protein>
<dbReference type="RefSeq" id="WP_255943704.1">
    <property type="nucleotide sequence ID" value="NZ_CP050468.1"/>
</dbReference>
<keyword evidence="1" id="KW-0732">Signal</keyword>
<dbReference type="EMBL" id="CP050468">
    <property type="protein sequence ID" value="UTZ28593.1"/>
    <property type="molecule type" value="Genomic_DNA"/>
</dbReference>
<dbReference type="AlphaFoldDB" id="A0AAE9N4R4"/>
<gene>
    <name evidence="2" type="ORF">HB761_18070</name>
</gene>
<sequence>MVRIVVFSACALLVTTQASSACSYLSDRSVVFADNTMTVCEDVFDSLGVLSMDTLNWYIAEKSIEGPIESYWDQWAIRSEDTPILTQNLEKNYFGLGLWMPEELRDEETNMSTEEWLKSHGLMFSVGFGDKHDGEPRMRFDYRWHEYYDADWMMQIEVPF</sequence>
<feature type="signal peptide" evidence="1">
    <location>
        <begin position="1"/>
        <end position="20"/>
    </location>
</feature>
<feature type="chain" id="PRO_5041986093" evidence="1">
    <location>
        <begin position="21"/>
        <end position="160"/>
    </location>
</feature>
<reference evidence="2" key="1">
    <citation type="submission" date="2020-03" db="EMBL/GenBank/DDBJ databases">
        <title>Five strains of Vibrio campbellii isolated from Mariana Trench.</title>
        <authorList>
            <person name="Liang J."/>
            <person name="Zhang X.-H."/>
        </authorList>
    </citation>
    <scope>NUCLEOTIDE SEQUENCE</scope>
    <source>
        <strain evidence="2">LJC014</strain>
    </source>
</reference>
<evidence type="ECO:0000313" key="2">
    <source>
        <dbReference type="EMBL" id="UTZ28593.1"/>
    </source>
</evidence>